<evidence type="ECO:0000313" key="7">
    <source>
        <dbReference type="EMBL" id="CAA6805058.1"/>
    </source>
</evidence>
<evidence type="ECO:0000259" key="6">
    <source>
        <dbReference type="Pfam" id="PF06271"/>
    </source>
</evidence>
<dbReference type="Pfam" id="PF06271">
    <property type="entry name" value="RDD"/>
    <property type="match status" value="1"/>
</dbReference>
<reference evidence="7" key="1">
    <citation type="submission" date="2020-01" db="EMBL/GenBank/DDBJ databases">
        <authorList>
            <person name="Meier V. D."/>
            <person name="Meier V D."/>
        </authorList>
    </citation>
    <scope>NUCLEOTIDE SEQUENCE</scope>
    <source>
        <strain evidence="7">HLG_WM_MAG_10</strain>
    </source>
</reference>
<feature type="domain" description="RDD" evidence="6">
    <location>
        <begin position="28"/>
        <end position="178"/>
    </location>
</feature>
<evidence type="ECO:0000256" key="1">
    <source>
        <dbReference type="ARBA" id="ARBA00004141"/>
    </source>
</evidence>
<protein>
    <recommendedName>
        <fullName evidence="6">RDD domain-containing protein</fullName>
    </recommendedName>
</protein>
<proteinExistence type="predicted"/>
<gene>
    <name evidence="7" type="ORF">HELGO_WM33755</name>
</gene>
<organism evidence="7">
    <name type="scientific">uncultured Aureispira sp</name>
    <dbReference type="NCBI Taxonomy" id="1331704"/>
    <lineage>
        <taxon>Bacteria</taxon>
        <taxon>Pseudomonadati</taxon>
        <taxon>Bacteroidota</taxon>
        <taxon>Saprospiria</taxon>
        <taxon>Saprospirales</taxon>
        <taxon>Saprospiraceae</taxon>
        <taxon>Aureispira</taxon>
        <taxon>environmental samples</taxon>
    </lineage>
</organism>
<sequence>MNEDILDAELPVVIRVKRLTRMKTLFYDYLSIALIFPFLLAPFMGVLWLIEEYMNYGCLKIYAAIYSTLLLHKDGLNGRSLGKRKAGLQVIDIHTNKKASSLKCVLRNSVMFVFPGELLISLFNPARKLGDWMAGTKLVVQDRVSLSATKNEFKAYDKRALLKSFGLVFLISLLLIYLITGIYPLEHTFFSR</sequence>
<dbReference type="EMBL" id="CACVAQ010000103">
    <property type="protein sequence ID" value="CAA6805058.1"/>
    <property type="molecule type" value="Genomic_DNA"/>
</dbReference>
<dbReference type="InterPro" id="IPR010432">
    <property type="entry name" value="RDD"/>
</dbReference>
<evidence type="ECO:0000256" key="3">
    <source>
        <dbReference type="ARBA" id="ARBA00022989"/>
    </source>
</evidence>
<comment type="subcellular location">
    <subcellularLocation>
        <location evidence="1">Membrane</location>
        <topology evidence="1">Multi-pass membrane protein</topology>
    </subcellularLocation>
</comment>
<evidence type="ECO:0000256" key="2">
    <source>
        <dbReference type="ARBA" id="ARBA00022692"/>
    </source>
</evidence>
<feature type="transmembrane region" description="Helical" evidence="5">
    <location>
        <begin position="25"/>
        <end position="47"/>
    </location>
</feature>
<feature type="transmembrane region" description="Helical" evidence="5">
    <location>
        <begin position="160"/>
        <end position="183"/>
    </location>
</feature>
<keyword evidence="4 5" id="KW-0472">Membrane</keyword>
<evidence type="ECO:0000256" key="4">
    <source>
        <dbReference type="ARBA" id="ARBA00023136"/>
    </source>
</evidence>
<name>A0A6S6SFS7_9BACT</name>
<keyword evidence="2 5" id="KW-0812">Transmembrane</keyword>
<dbReference type="GO" id="GO:0016020">
    <property type="term" value="C:membrane"/>
    <property type="evidence" value="ECO:0007669"/>
    <property type="project" value="UniProtKB-SubCell"/>
</dbReference>
<accession>A0A6S6SFS7</accession>
<dbReference type="AlphaFoldDB" id="A0A6S6SFS7"/>
<evidence type="ECO:0000256" key="5">
    <source>
        <dbReference type="SAM" id="Phobius"/>
    </source>
</evidence>
<keyword evidence="3 5" id="KW-1133">Transmembrane helix</keyword>